<dbReference type="Ensembl" id="ENSCINT00000024403.2">
    <property type="protein sequence ID" value="ENSCINP00000024157.2"/>
    <property type="gene ID" value="ENSCING00000013092.2"/>
</dbReference>
<reference evidence="3" key="2">
    <citation type="journal article" date="2008" name="Genome Biol.">
        <title>Improved genome assembly and evidence-based global gene model set for the chordate Ciona intestinalis: new insight into intron and operon populations.</title>
        <authorList>
            <person name="Satou Y."/>
            <person name="Mineta K."/>
            <person name="Ogasawara M."/>
            <person name="Sasakura Y."/>
            <person name="Shoguchi E."/>
            <person name="Ueno K."/>
            <person name="Yamada L."/>
            <person name="Matsumoto J."/>
            <person name="Wasserscheid J."/>
            <person name="Dewar K."/>
            <person name="Wiley G.B."/>
            <person name="Macmil S.L."/>
            <person name="Roe B.A."/>
            <person name="Zeller R.W."/>
            <person name="Hastings K.E."/>
            <person name="Lemaire P."/>
            <person name="Lindquist E."/>
            <person name="Endo T."/>
            <person name="Hotta K."/>
            <person name="Inaba K."/>
        </authorList>
    </citation>
    <scope>NUCLEOTIDE SEQUENCE [LARGE SCALE GENOMIC DNA]</scope>
    <source>
        <strain evidence="3">wild type</strain>
    </source>
</reference>
<keyword evidence="2" id="KW-0472">Membrane</keyword>
<feature type="transmembrane region" description="Helical" evidence="2">
    <location>
        <begin position="112"/>
        <end position="131"/>
    </location>
</feature>
<dbReference type="HOGENOM" id="CLU_1258628_0_0_1"/>
<dbReference type="Proteomes" id="UP000008144">
    <property type="component" value="Chromosome 8"/>
</dbReference>
<name>F6SH76_CIOIN</name>
<organism evidence="3 4">
    <name type="scientific">Ciona intestinalis</name>
    <name type="common">Transparent sea squirt</name>
    <name type="synonym">Ascidia intestinalis</name>
    <dbReference type="NCBI Taxonomy" id="7719"/>
    <lineage>
        <taxon>Eukaryota</taxon>
        <taxon>Metazoa</taxon>
        <taxon>Chordata</taxon>
        <taxon>Tunicata</taxon>
        <taxon>Ascidiacea</taxon>
        <taxon>Phlebobranchia</taxon>
        <taxon>Cionidae</taxon>
        <taxon>Ciona</taxon>
    </lineage>
</organism>
<dbReference type="InParanoid" id="F6SH76"/>
<reference evidence="3" key="3">
    <citation type="submission" date="2025-08" db="UniProtKB">
        <authorList>
            <consortium name="Ensembl"/>
        </authorList>
    </citation>
    <scope>IDENTIFICATION</scope>
</reference>
<dbReference type="Gene3D" id="1.20.1070.10">
    <property type="entry name" value="Rhodopsin 7-helix transmembrane proteins"/>
    <property type="match status" value="1"/>
</dbReference>
<dbReference type="GeneTree" id="ENSGT00530000064870"/>
<sequence length="220" mass="24729">MFIIICGNIGLLIDSIRHTTCLTLRTAAGYRSHQSEGNGGRWKKRLLTRRQRSYILIAVLWIVPIIYVLIPIAGWSCAEICQCLSQCFSPDHEFQPSDYRCSRAFPPMANSWMALVVGAWGCLLLGVIYFLKRSIQQVNEMWSRCHSNRSSERKNTDASSGSPDSVRGISKRNGSRNSYVMNRMSNDVTCSKDEAICSRGRVNSSSGAHHDRLPSCFDSE</sequence>
<feature type="region of interest" description="Disordered" evidence="1">
    <location>
        <begin position="149"/>
        <end position="177"/>
    </location>
</feature>
<reference evidence="3" key="4">
    <citation type="submission" date="2025-09" db="UniProtKB">
        <authorList>
            <consortium name="Ensembl"/>
        </authorList>
    </citation>
    <scope>IDENTIFICATION</scope>
</reference>
<feature type="region of interest" description="Disordered" evidence="1">
    <location>
        <begin position="201"/>
        <end position="220"/>
    </location>
</feature>
<evidence type="ECO:0000256" key="1">
    <source>
        <dbReference type="SAM" id="MobiDB-lite"/>
    </source>
</evidence>
<accession>F6SH76</accession>
<evidence type="ECO:0000313" key="4">
    <source>
        <dbReference type="Proteomes" id="UP000008144"/>
    </source>
</evidence>
<dbReference type="AlphaFoldDB" id="F6SH76"/>
<evidence type="ECO:0000256" key="2">
    <source>
        <dbReference type="SAM" id="Phobius"/>
    </source>
</evidence>
<reference evidence="4" key="1">
    <citation type="journal article" date="2002" name="Science">
        <title>The draft genome of Ciona intestinalis: insights into chordate and vertebrate origins.</title>
        <authorList>
            <person name="Dehal P."/>
            <person name="Satou Y."/>
            <person name="Campbell R.K."/>
            <person name="Chapman J."/>
            <person name="Degnan B."/>
            <person name="De Tomaso A."/>
            <person name="Davidson B."/>
            <person name="Di Gregorio A."/>
            <person name="Gelpke M."/>
            <person name="Goodstein D.M."/>
            <person name="Harafuji N."/>
            <person name="Hastings K.E."/>
            <person name="Ho I."/>
            <person name="Hotta K."/>
            <person name="Huang W."/>
            <person name="Kawashima T."/>
            <person name="Lemaire P."/>
            <person name="Martinez D."/>
            <person name="Meinertzhagen I.A."/>
            <person name="Necula S."/>
            <person name="Nonaka M."/>
            <person name="Putnam N."/>
            <person name="Rash S."/>
            <person name="Saiga H."/>
            <person name="Satake M."/>
            <person name="Terry A."/>
            <person name="Yamada L."/>
            <person name="Wang H.G."/>
            <person name="Awazu S."/>
            <person name="Azumi K."/>
            <person name="Boore J."/>
            <person name="Branno M."/>
            <person name="Chin-Bow S."/>
            <person name="DeSantis R."/>
            <person name="Doyle S."/>
            <person name="Francino P."/>
            <person name="Keys D.N."/>
            <person name="Haga S."/>
            <person name="Hayashi H."/>
            <person name="Hino K."/>
            <person name="Imai K.S."/>
            <person name="Inaba K."/>
            <person name="Kano S."/>
            <person name="Kobayashi K."/>
            <person name="Kobayashi M."/>
            <person name="Lee B.I."/>
            <person name="Makabe K.W."/>
            <person name="Manohar C."/>
            <person name="Matassi G."/>
            <person name="Medina M."/>
            <person name="Mochizuki Y."/>
            <person name="Mount S."/>
            <person name="Morishita T."/>
            <person name="Miura S."/>
            <person name="Nakayama A."/>
            <person name="Nishizaka S."/>
            <person name="Nomoto H."/>
            <person name="Ohta F."/>
            <person name="Oishi K."/>
            <person name="Rigoutsos I."/>
            <person name="Sano M."/>
            <person name="Sasaki A."/>
            <person name="Sasakura Y."/>
            <person name="Shoguchi E."/>
            <person name="Shin-i T."/>
            <person name="Spagnuolo A."/>
            <person name="Stainier D."/>
            <person name="Suzuki M.M."/>
            <person name="Tassy O."/>
            <person name="Takatori N."/>
            <person name="Tokuoka M."/>
            <person name="Yagi K."/>
            <person name="Yoshizaki F."/>
            <person name="Wada S."/>
            <person name="Zhang C."/>
            <person name="Hyatt P.D."/>
            <person name="Larimer F."/>
            <person name="Detter C."/>
            <person name="Doggett N."/>
            <person name="Glavina T."/>
            <person name="Hawkins T."/>
            <person name="Richardson P."/>
            <person name="Lucas S."/>
            <person name="Kohara Y."/>
            <person name="Levine M."/>
            <person name="Satoh N."/>
            <person name="Rokhsar D.S."/>
        </authorList>
    </citation>
    <scope>NUCLEOTIDE SEQUENCE [LARGE SCALE GENOMIC DNA]</scope>
</reference>
<evidence type="ECO:0000313" key="3">
    <source>
        <dbReference type="Ensembl" id="ENSCINP00000024157.2"/>
    </source>
</evidence>
<keyword evidence="2" id="KW-1133">Transmembrane helix</keyword>
<keyword evidence="4" id="KW-1185">Reference proteome</keyword>
<proteinExistence type="predicted"/>
<dbReference type="EMBL" id="EAAA01002785">
    <property type="status" value="NOT_ANNOTATED_CDS"/>
    <property type="molecule type" value="Genomic_DNA"/>
</dbReference>
<feature type="transmembrane region" description="Helical" evidence="2">
    <location>
        <begin position="53"/>
        <end position="70"/>
    </location>
</feature>
<protein>
    <submittedName>
        <fullName evidence="3">Uncharacterized protein</fullName>
    </submittedName>
</protein>
<keyword evidence="2" id="KW-0812">Transmembrane</keyword>